<dbReference type="InterPro" id="IPR024079">
    <property type="entry name" value="MetalloPept_cat_dom_sf"/>
</dbReference>
<proteinExistence type="predicted"/>
<dbReference type="Gene3D" id="2.30.30.40">
    <property type="entry name" value="SH3 Domains"/>
    <property type="match status" value="1"/>
</dbReference>
<dbReference type="Proteomes" id="UP000238589">
    <property type="component" value="Unassembled WGS sequence"/>
</dbReference>
<evidence type="ECO:0000313" key="2">
    <source>
        <dbReference type="EMBL" id="PRD66228.1"/>
    </source>
</evidence>
<gene>
    <name evidence="2" type="ORF">C6P64_05185</name>
</gene>
<organism evidence="2 3">
    <name type="scientific">Malikia granosa</name>
    <dbReference type="NCBI Taxonomy" id="263067"/>
    <lineage>
        <taxon>Bacteria</taxon>
        <taxon>Pseudomonadati</taxon>
        <taxon>Pseudomonadota</taxon>
        <taxon>Betaproteobacteria</taxon>
        <taxon>Burkholderiales</taxon>
        <taxon>Comamonadaceae</taxon>
        <taxon>Malikia</taxon>
    </lineage>
</organism>
<dbReference type="OrthoDB" id="500593at2"/>
<dbReference type="PROSITE" id="PS51781">
    <property type="entry name" value="SH3B"/>
    <property type="match status" value="1"/>
</dbReference>
<dbReference type="RefSeq" id="WP_105747533.1">
    <property type="nucleotide sequence ID" value="NZ_PVLQ01000015.1"/>
</dbReference>
<evidence type="ECO:0000259" key="1">
    <source>
        <dbReference type="PROSITE" id="PS51781"/>
    </source>
</evidence>
<comment type="caution">
    <text evidence="2">The sequence shown here is derived from an EMBL/GenBank/DDBJ whole genome shotgun (WGS) entry which is preliminary data.</text>
</comment>
<dbReference type="SUPFAM" id="SSF55486">
    <property type="entry name" value="Metalloproteases ('zincins'), catalytic domain"/>
    <property type="match status" value="2"/>
</dbReference>
<name>A0A2S9K720_9BURK</name>
<sequence>MNQYQVTATALNVRQRPELKGSIVGVLPRGEKVEKLKVEQKWFYIRCGALEGWCYSAYLEPAAPVAKTTLITYKITSDSSGKLEALARLACNFWNRYLIPQQSIVIRIGVFTSFGNTIARAWKPYAEKGVVYGAVEFNTNFLGIFSDVEIAGTLIHEIGHTLGMGWERWLTLFDPQTGRFTPASVARLPALANYRVETDYGPGTTLAHWDEELYDRELMTGIKDNMLYVMPMTIDVMQLLGHQVAERLGEKRPLEDLLAELQNMQFSLYEVADQIDKNHYVETEIWEEVYTQKRRPIRC</sequence>
<feature type="domain" description="SH3b" evidence="1">
    <location>
        <begin position="1"/>
        <end position="63"/>
    </location>
</feature>
<keyword evidence="3" id="KW-1185">Reference proteome</keyword>
<accession>A0A2S9K720</accession>
<dbReference type="EMBL" id="PVLQ01000015">
    <property type="protein sequence ID" value="PRD66228.1"/>
    <property type="molecule type" value="Genomic_DNA"/>
</dbReference>
<protein>
    <recommendedName>
        <fullName evidence="1">SH3b domain-containing protein</fullName>
    </recommendedName>
</protein>
<dbReference type="GO" id="GO:0008237">
    <property type="term" value="F:metallopeptidase activity"/>
    <property type="evidence" value="ECO:0007669"/>
    <property type="project" value="InterPro"/>
</dbReference>
<dbReference type="InterPro" id="IPR003646">
    <property type="entry name" value="SH3-like_bac-type"/>
</dbReference>
<dbReference type="Gene3D" id="3.40.390.10">
    <property type="entry name" value="Collagenase (Catalytic Domain)"/>
    <property type="match status" value="1"/>
</dbReference>
<evidence type="ECO:0000313" key="3">
    <source>
        <dbReference type="Proteomes" id="UP000238589"/>
    </source>
</evidence>
<dbReference type="AlphaFoldDB" id="A0A2S9K720"/>
<reference evidence="2 3" key="1">
    <citation type="submission" date="2018-03" db="EMBL/GenBank/DDBJ databases">
        <title>Comparative genomics illustrates the genes involved in a hyperalkaliphilic mechanisms of Serpentinomonas isolated from highly-alkaline calcium-rich serpentinized springs.</title>
        <authorList>
            <person name="Suzuki S."/>
            <person name="Ishii S."/>
            <person name="Walworth N."/>
            <person name="Bird L."/>
            <person name="Kuenen J.G."/>
            <person name="Nealson K.H."/>
        </authorList>
    </citation>
    <scope>NUCLEOTIDE SEQUENCE [LARGE SCALE GENOMIC DNA]</scope>
    <source>
        <strain evidence="2 3">P1</strain>
    </source>
</reference>
<dbReference type="Pfam" id="PF08239">
    <property type="entry name" value="SH3_3"/>
    <property type="match status" value="1"/>
</dbReference>